<dbReference type="AlphaFoldDB" id="A0A1D6FI13"/>
<evidence type="ECO:0000256" key="1">
    <source>
        <dbReference type="SAM" id="MobiDB-lite"/>
    </source>
</evidence>
<dbReference type="PaxDb" id="4577-GRMZM2G317069_P01"/>
<name>A0A1D6FI13_MAIZE</name>
<reference evidence="2" key="1">
    <citation type="submission" date="2015-12" db="EMBL/GenBank/DDBJ databases">
        <title>Update maize B73 reference genome by single molecule sequencing technologies.</title>
        <authorList>
            <consortium name="Maize Genome Sequencing Project"/>
            <person name="Ware D."/>
        </authorList>
    </citation>
    <scope>NUCLEOTIDE SEQUENCE</scope>
    <source>
        <tissue evidence="2">Seedling</tissue>
    </source>
</reference>
<gene>
    <name evidence="2" type="ORF">ZEAMMB73_Zm00001d009174</name>
</gene>
<dbReference type="InParanoid" id="A0A1D6FI13"/>
<evidence type="ECO:0000313" key="2">
    <source>
        <dbReference type="EMBL" id="AQK91444.1"/>
    </source>
</evidence>
<dbReference type="SMR" id="A0A1D6FI13"/>
<organism evidence="2">
    <name type="scientific">Zea mays</name>
    <name type="common">Maize</name>
    <dbReference type="NCBI Taxonomy" id="4577"/>
    <lineage>
        <taxon>Eukaryota</taxon>
        <taxon>Viridiplantae</taxon>
        <taxon>Streptophyta</taxon>
        <taxon>Embryophyta</taxon>
        <taxon>Tracheophyta</taxon>
        <taxon>Spermatophyta</taxon>
        <taxon>Magnoliopsida</taxon>
        <taxon>Liliopsida</taxon>
        <taxon>Poales</taxon>
        <taxon>Poaceae</taxon>
        <taxon>PACMAD clade</taxon>
        <taxon>Panicoideae</taxon>
        <taxon>Andropogonodae</taxon>
        <taxon>Andropogoneae</taxon>
        <taxon>Tripsacinae</taxon>
        <taxon>Zea</taxon>
    </lineage>
</organism>
<feature type="region of interest" description="Disordered" evidence="1">
    <location>
        <begin position="37"/>
        <end position="56"/>
    </location>
</feature>
<feature type="region of interest" description="Disordered" evidence="1">
    <location>
        <begin position="1"/>
        <end position="20"/>
    </location>
</feature>
<dbReference type="EMBL" id="CM000784">
    <property type="protein sequence ID" value="AQK91444.1"/>
    <property type="molecule type" value="Genomic_DNA"/>
</dbReference>
<accession>A0A1D6FI13</accession>
<protein>
    <submittedName>
        <fullName evidence="2">Uncharacterized protein</fullName>
    </submittedName>
</protein>
<proteinExistence type="predicted"/>
<sequence>MERLQEEVACSEERDRELSGIRAKTECLEAEATHLRSGRDEAHKDAKRLRGERTRLQQDLREVTPRAEEAESIVRVANTRLEEANSDLRREREMAGDLQKKFSEALDAMKAIQEVPKAAEDEVRKLSIACDGAIATQV</sequence>